<proteinExistence type="predicted"/>
<name>A0AAU7PKL4_9FIRM</name>
<dbReference type="Pfam" id="PF06165">
    <property type="entry name" value="GH94_b-supersand"/>
    <property type="match status" value="1"/>
</dbReference>
<gene>
    <name evidence="5" type="ORF">ABFV83_13075</name>
</gene>
<dbReference type="AlphaFoldDB" id="A0AAU7PKL4"/>
<evidence type="ECO:0000313" key="5">
    <source>
        <dbReference type="EMBL" id="XBS52774.1"/>
    </source>
</evidence>
<accession>A0AAU7PKL4</accession>
<dbReference type="InterPro" id="IPR033432">
    <property type="entry name" value="GH94_catalytic"/>
</dbReference>
<dbReference type="GO" id="GO:0005975">
    <property type="term" value="P:carbohydrate metabolic process"/>
    <property type="evidence" value="ECO:0007669"/>
    <property type="project" value="InterPro"/>
</dbReference>
<dbReference type="PANTHER" id="PTHR37469">
    <property type="entry name" value="CELLOBIONIC ACID PHOSPHORYLASE-RELATED"/>
    <property type="match status" value="1"/>
</dbReference>
<dbReference type="CDD" id="cd11749">
    <property type="entry name" value="GH94N_LBP_like"/>
    <property type="match status" value="1"/>
</dbReference>
<dbReference type="InterPro" id="IPR010383">
    <property type="entry name" value="Glyco_hydrolase_94_b-supersand"/>
</dbReference>
<keyword evidence="1" id="KW-0328">Glycosyltransferase</keyword>
<dbReference type="Gene3D" id="2.70.98.40">
    <property type="entry name" value="Glycoside hydrolase, family 65, N-terminal domain"/>
    <property type="match status" value="1"/>
</dbReference>
<evidence type="ECO:0000256" key="1">
    <source>
        <dbReference type="ARBA" id="ARBA00022676"/>
    </source>
</evidence>
<dbReference type="InterPro" id="IPR037018">
    <property type="entry name" value="GH65_N"/>
</dbReference>
<evidence type="ECO:0000259" key="4">
    <source>
        <dbReference type="Pfam" id="PF17167"/>
    </source>
</evidence>
<dbReference type="PANTHER" id="PTHR37469:SF2">
    <property type="entry name" value="CELLOBIONIC ACID PHOSPHORYLASE"/>
    <property type="match status" value="1"/>
</dbReference>
<dbReference type="SUPFAM" id="SSF48208">
    <property type="entry name" value="Six-hairpin glycosidases"/>
    <property type="match status" value="1"/>
</dbReference>
<feature type="domain" description="Glycosyl hydrolase 94 supersandwich" evidence="3">
    <location>
        <begin position="80"/>
        <end position="303"/>
    </location>
</feature>
<evidence type="ECO:0000259" key="3">
    <source>
        <dbReference type="Pfam" id="PF06165"/>
    </source>
</evidence>
<dbReference type="Pfam" id="PF17167">
    <property type="entry name" value="Glyco_hydro_94"/>
    <property type="match status" value="1"/>
</dbReference>
<dbReference type="InterPro" id="IPR012341">
    <property type="entry name" value="6hp_glycosidase-like_sf"/>
</dbReference>
<dbReference type="RefSeq" id="WP_349944437.1">
    <property type="nucleotide sequence ID" value="NZ_CP157940.1"/>
</dbReference>
<dbReference type="Gene3D" id="1.50.10.10">
    <property type="match status" value="1"/>
</dbReference>
<dbReference type="InterPro" id="IPR008928">
    <property type="entry name" value="6-hairpin_glycosidase_sf"/>
</dbReference>
<sequence length="900" mass="102342">MKYEFIGNQGDFYMENPDLTSYLYFPLANESGVMSCVSPDLGGDSKMDQNSFFMPPVSCENLHNDKSSRNVWCRLEGTVLWSLTGRSSWQQALLFSENKEEVAVEAGFMHHKLTRTSKQLGIKGSISSLVPAAGEKVELMKIQIENISEEYKSLQVVTAIPLYARSGDNIRDHRHVTSLLHRIKTKSSGVIVTPAMTFDERGHKRNHRAYGVFGGNESQHPVGYYPVLEDFTGEGGNLENPKALYEIPLKPQGVDFETGGYEALGGLCFQECRIGPKEKVTYLVAMGYGNTEEELIHSCEQFLNETAFDRCWKQTAEYWNQKVNVRFHTGNSVFDRWMRWVSFQPMLRRIYGCSFLPHHDYGKGGRGWRDLWQDCLALLMMDSSGVRRMLIDNFGGVRMDGTNATIIGSGQGEFIADRNNITRVWMDHGVWPFLTTELYIHQTGDLGILLENNSYFKDMQVCRGEEKDLKWKTEDGERLRDGKDQVYSGTLLEHLLVQNLTSFYDVGEHNHIKLRGADWNDALDLASQRGESVAFTCMYGYNLKGLADLLEELKAQGVEEFEVAEEIRQLLTEDRTVYDDIGKKQEMLIRYCESCSHSISGKKAMIKGEKLQEDLRAKASWIYDHIRETEWTASREGFGWYNGYYDNSGNKVEGEAEAGVRMMLTSQVFSLMSGVATDRQVKEIVKASDAYLYREEIGGYRLNTDFHEVKMDLGRMFGFAYGHKENGAVFSHMSTMFGNALYRRNASKEGYHALISLFDHCSDSGKSRIYPGIPEYVDARGRGMYHYLTGAASWYLVTVVTQMFGIRGYYGNLVFKPQLLKEQFDDQHEASVSLIFAGKNIKIIYKNPRNLDPDTYGITGISLNGLPCRSLGGEWNIKREELLKLPDHKLHTITVDLNAV</sequence>
<keyword evidence="2" id="KW-0808">Transferase</keyword>
<evidence type="ECO:0000256" key="2">
    <source>
        <dbReference type="ARBA" id="ARBA00022679"/>
    </source>
</evidence>
<organism evidence="5">
    <name type="scientific">Lacrimispora sp. BS-2</name>
    <dbReference type="NCBI Taxonomy" id="3151850"/>
    <lineage>
        <taxon>Bacteria</taxon>
        <taxon>Bacillati</taxon>
        <taxon>Bacillota</taxon>
        <taxon>Clostridia</taxon>
        <taxon>Lachnospirales</taxon>
        <taxon>Lachnospiraceae</taxon>
        <taxon>Lacrimispora</taxon>
    </lineage>
</organism>
<dbReference type="EMBL" id="CP157940">
    <property type="protein sequence ID" value="XBS52774.1"/>
    <property type="molecule type" value="Genomic_DNA"/>
</dbReference>
<protein>
    <submittedName>
        <fullName evidence="5">Cellobiose phosphorylase</fullName>
    </submittedName>
</protein>
<feature type="domain" description="Glycosyl hydrolase 94 catalytic" evidence="4">
    <location>
        <begin position="613"/>
        <end position="805"/>
    </location>
</feature>
<reference evidence="5" key="1">
    <citation type="submission" date="2024-06" db="EMBL/GenBank/DDBJ databases">
        <title>Lacrimispora cavernae sp. nov., a novel anaerobe isolated from bat guano pile inside a cave.</title>
        <authorList>
            <person name="Miller S.L."/>
            <person name="Lu N."/>
            <person name="King J."/>
            <person name="Sankaranarayanan K."/>
            <person name="Lawson P.A."/>
        </authorList>
    </citation>
    <scope>NUCLEOTIDE SEQUENCE</scope>
    <source>
        <strain evidence="5">BS-2</strain>
    </source>
</reference>
<dbReference type="InterPro" id="IPR052047">
    <property type="entry name" value="GH94_Enzymes"/>
</dbReference>
<dbReference type="GO" id="GO:0016757">
    <property type="term" value="F:glycosyltransferase activity"/>
    <property type="evidence" value="ECO:0007669"/>
    <property type="project" value="UniProtKB-KW"/>
</dbReference>